<protein>
    <submittedName>
        <fullName evidence="2">Uncharacterized protein</fullName>
    </submittedName>
</protein>
<sequence>MWRQSQHITKRSTTQPPTTGCSQTRAGVRGVIRKGLMITSEQFAELKKMPDENSRIDYRRVFSEGEYEKLKLGLTANSMDEKWNGYFFEDSFYVCRSWTGVCVFDFGLRKNDDGYVVENARVNRNSAQYGATDNEYDVHLLDFLVSNLILGELKPFPNRLGADVPSGVEQHSTAGTGYPEISVGMKPWWKLW</sequence>
<evidence type="ECO:0000256" key="1">
    <source>
        <dbReference type="SAM" id="MobiDB-lite"/>
    </source>
</evidence>
<evidence type="ECO:0000313" key="3">
    <source>
        <dbReference type="Proteomes" id="UP000182413"/>
    </source>
</evidence>
<evidence type="ECO:0000313" key="2">
    <source>
        <dbReference type="EMBL" id="SDE86128.1"/>
    </source>
</evidence>
<feature type="region of interest" description="Disordered" evidence="1">
    <location>
        <begin position="1"/>
        <end position="24"/>
    </location>
</feature>
<dbReference type="Proteomes" id="UP000182413">
    <property type="component" value="Unassembled WGS sequence"/>
</dbReference>
<gene>
    <name evidence="2" type="ORF">SAMN05216575_104210</name>
</gene>
<accession>A0A1G7GD96</accession>
<reference evidence="2 3" key="1">
    <citation type="submission" date="2016-10" db="EMBL/GenBank/DDBJ databases">
        <authorList>
            <person name="de Groot N.N."/>
        </authorList>
    </citation>
    <scope>NUCLEOTIDE SEQUENCE [LARGE SCALE GENOMIC DNA]</scope>
    <source>
        <strain evidence="2 3">JCM 10630</strain>
    </source>
</reference>
<dbReference type="AlphaFoldDB" id="A0A1G7GD96"/>
<name>A0A1G7GD96_9GAMM</name>
<organism evidence="2 3">
    <name type="scientific">Ectopseudomonas alcaliphila</name>
    <dbReference type="NCBI Taxonomy" id="101564"/>
    <lineage>
        <taxon>Bacteria</taxon>
        <taxon>Pseudomonadati</taxon>
        <taxon>Pseudomonadota</taxon>
        <taxon>Gammaproteobacteria</taxon>
        <taxon>Pseudomonadales</taxon>
        <taxon>Pseudomonadaceae</taxon>
        <taxon>Ectopseudomonas</taxon>
    </lineage>
</organism>
<proteinExistence type="predicted"/>
<dbReference type="EMBL" id="FNAE01000004">
    <property type="protein sequence ID" value="SDE86128.1"/>
    <property type="molecule type" value="Genomic_DNA"/>
</dbReference>